<dbReference type="PANTHER" id="PTHR23147">
    <property type="entry name" value="SERINE/ARGININE RICH SPLICING FACTOR"/>
    <property type="match status" value="1"/>
</dbReference>
<dbReference type="EMBL" id="NMUH01000706">
    <property type="protein sequence ID" value="MQL83605.1"/>
    <property type="molecule type" value="Genomic_DNA"/>
</dbReference>
<dbReference type="SMART" id="SM00360">
    <property type="entry name" value="RRM"/>
    <property type="match status" value="2"/>
</dbReference>
<feature type="compositionally biased region" description="Basic and acidic residues" evidence="11">
    <location>
        <begin position="221"/>
        <end position="257"/>
    </location>
</feature>
<evidence type="ECO:0000259" key="12">
    <source>
        <dbReference type="PROSITE" id="PS50102"/>
    </source>
</evidence>
<dbReference type="Pfam" id="PF00076">
    <property type="entry name" value="RRM_1"/>
    <property type="match status" value="3"/>
</dbReference>
<dbReference type="InterPro" id="IPR000504">
    <property type="entry name" value="RRM_dom"/>
</dbReference>
<dbReference type="InterPro" id="IPR050907">
    <property type="entry name" value="SRSF"/>
</dbReference>
<dbReference type="GO" id="GO:0016607">
    <property type="term" value="C:nuclear speck"/>
    <property type="evidence" value="ECO:0007669"/>
    <property type="project" value="UniProtKB-SubCell"/>
</dbReference>
<evidence type="ECO:0000256" key="8">
    <source>
        <dbReference type="ARBA" id="ARBA00023242"/>
    </source>
</evidence>
<dbReference type="GO" id="GO:0003723">
    <property type="term" value="F:RNA binding"/>
    <property type="evidence" value="ECO:0007669"/>
    <property type="project" value="UniProtKB-UniRule"/>
</dbReference>
<keyword evidence="14" id="KW-1185">Reference proteome</keyword>
<dbReference type="AlphaFoldDB" id="A0A843UJE5"/>
<evidence type="ECO:0000256" key="4">
    <source>
        <dbReference type="ARBA" id="ARBA00022728"/>
    </source>
</evidence>
<gene>
    <name evidence="13" type="ORF">Taro_016096</name>
</gene>
<dbReference type="FunFam" id="3.30.70.330:FF:000299">
    <property type="entry name" value="Serine/arginine-rich splicing factor RS31"/>
    <property type="match status" value="1"/>
</dbReference>
<dbReference type="Gene3D" id="3.30.70.330">
    <property type="match status" value="2"/>
</dbReference>
<dbReference type="InterPro" id="IPR035979">
    <property type="entry name" value="RBD_domain_sf"/>
</dbReference>
<comment type="caution">
    <text evidence="13">The sequence shown here is derived from an EMBL/GenBank/DDBJ whole genome shotgun (WGS) entry which is preliminary data.</text>
</comment>
<dbReference type="InterPro" id="IPR012677">
    <property type="entry name" value="Nucleotide-bd_a/b_plait_sf"/>
</dbReference>
<dbReference type="OrthoDB" id="5970at2759"/>
<dbReference type="GO" id="GO:0008380">
    <property type="term" value="P:RNA splicing"/>
    <property type="evidence" value="ECO:0007669"/>
    <property type="project" value="UniProtKB-KW"/>
</dbReference>
<keyword evidence="2" id="KW-0597">Phosphoprotein</keyword>
<keyword evidence="6 10" id="KW-0694">RNA-binding</keyword>
<evidence type="ECO:0000256" key="7">
    <source>
        <dbReference type="ARBA" id="ARBA00023187"/>
    </source>
</evidence>
<feature type="region of interest" description="Disordered" evidence="11">
    <location>
        <begin position="221"/>
        <end position="290"/>
    </location>
</feature>
<comment type="similarity">
    <text evidence="9">Belongs to the splicing factor SR family. RS subfamily.</text>
</comment>
<reference evidence="13" key="1">
    <citation type="submission" date="2017-07" db="EMBL/GenBank/DDBJ databases">
        <title>Taro Niue Genome Assembly and Annotation.</title>
        <authorList>
            <person name="Atibalentja N."/>
            <person name="Keating K."/>
            <person name="Fields C.J."/>
        </authorList>
    </citation>
    <scope>NUCLEOTIDE SEQUENCE</scope>
    <source>
        <strain evidence="13">Niue_2</strain>
        <tissue evidence="13">Leaf</tissue>
    </source>
</reference>
<evidence type="ECO:0000256" key="9">
    <source>
        <dbReference type="ARBA" id="ARBA00061587"/>
    </source>
</evidence>
<evidence type="ECO:0000313" key="14">
    <source>
        <dbReference type="Proteomes" id="UP000652761"/>
    </source>
</evidence>
<keyword evidence="8" id="KW-0539">Nucleus</keyword>
<feature type="domain" description="RRM" evidence="12">
    <location>
        <begin position="2"/>
        <end position="125"/>
    </location>
</feature>
<evidence type="ECO:0000256" key="11">
    <source>
        <dbReference type="SAM" id="MobiDB-lite"/>
    </source>
</evidence>
<protein>
    <recommendedName>
        <fullName evidence="12">RRM domain-containing protein</fullName>
    </recommendedName>
</protein>
<organism evidence="13 14">
    <name type="scientific">Colocasia esculenta</name>
    <name type="common">Wild taro</name>
    <name type="synonym">Arum esculentum</name>
    <dbReference type="NCBI Taxonomy" id="4460"/>
    <lineage>
        <taxon>Eukaryota</taxon>
        <taxon>Viridiplantae</taxon>
        <taxon>Streptophyta</taxon>
        <taxon>Embryophyta</taxon>
        <taxon>Tracheophyta</taxon>
        <taxon>Spermatophyta</taxon>
        <taxon>Magnoliopsida</taxon>
        <taxon>Liliopsida</taxon>
        <taxon>Araceae</taxon>
        <taxon>Aroideae</taxon>
        <taxon>Colocasieae</taxon>
        <taxon>Colocasia</taxon>
    </lineage>
</organism>
<accession>A0A843UJE5</accession>
<sequence length="304" mass="35822">MRAIFCGNLEYEARHSDLERLFGKYGKVDRVDMKSAFKDMTRSCEKFQWSHVHWLIHLIVSRECFINHENLNLWITMITFFLLPQTGFAFVYMDDERDAEDAIRGLDRTEFGRQGRRLRVEWTKQERGGRHSGSSRRPSANVRPSKTLFVINFDPINTRTRDLERHFDPYGKIVNVRIRRNFAFIQYESQDDASKALDATNMSTLMDRVISVEYAIRDDDERRNGYSPDRRGRDWSPDGSRDRGRSQSPYRRVERASPDYGRGPSPYSKPEQRGSPNYGREESPIYGRSRSYMENLPMRMKSCV</sequence>
<keyword evidence="5" id="KW-0677">Repeat</keyword>
<evidence type="ECO:0000256" key="5">
    <source>
        <dbReference type="ARBA" id="ARBA00022737"/>
    </source>
</evidence>
<evidence type="ECO:0000256" key="6">
    <source>
        <dbReference type="ARBA" id="ARBA00022884"/>
    </source>
</evidence>
<comment type="subcellular location">
    <subcellularLocation>
        <location evidence="1">Nucleus speckle</location>
    </subcellularLocation>
</comment>
<keyword evidence="4" id="KW-0747">Spliceosome</keyword>
<proteinExistence type="inferred from homology"/>
<evidence type="ECO:0000313" key="13">
    <source>
        <dbReference type="EMBL" id="MQL83605.1"/>
    </source>
</evidence>
<dbReference type="GO" id="GO:0006397">
    <property type="term" value="P:mRNA processing"/>
    <property type="evidence" value="ECO:0007669"/>
    <property type="project" value="UniProtKB-KW"/>
</dbReference>
<evidence type="ECO:0000256" key="3">
    <source>
        <dbReference type="ARBA" id="ARBA00022664"/>
    </source>
</evidence>
<feature type="domain" description="RRM" evidence="12">
    <location>
        <begin position="146"/>
        <end position="217"/>
    </location>
</feature>
<evidence type="ECO:0000256" key="2">
    <source>
        <dbReference type="ARBA" id="ARBA00022553"/>
    </source>
</evidence>
<dbReference type="GO" id="GO:0005681">
    <property type="term" value="C:spliceosomal complex"/>
    <property type="evidence" value="ECO:0007669"/>
    <property type="project" value="UniProtKB-KW"/>
</dbReference>
<name>A0A843UJE5_COLES</name>
<dbReference type="PROSITE" id="PS50102">
    <property type="entry name" value="RRM"/>
    <property type="match status" value="2"/>
</dbReference>
<keyword evidence="3" id="KW-0507">mRNA processing</keyword>
<dbReference type="Proteomes" id="UP000652761">
    <property type="component" value="Unassembled WGS sequence"/>
</dbReference>
<keyword evidence="7" id="KW-0508">mRNA splicing</keyword>
<dbReference type="SUPFAM" id="SSF54928">
    <property type="entry name" value="RNA-binding domain, RBD"/>
    <property type="match status" value="2"/>
</dbReference>
<evidence type="ECO:0000256" key="10">
    <source>
        <dbReference type="PROSITE-ProRule" id="PRU00176"/>
    </source>
</evidence>
<evidence type="ECO:0000256" key="1">
    <source>
        <dbReference type="ARBA" id="ARBA00004324"/>
    </source>
</evidence>